<gene>
    <name evidence="7" type="primary">cbiE</name>
    <name evidence="7" type="ORF">COY37_00560</name>
</gene>
<evidence type="ECO:0000313" key="8">
    <source>
        <dbReference type="Proteomes" id="UP000230956"/>
    </source>
</evidence>
<evidence type="ECO:0000256" key="2">
    <source>
        <dbReference type="ARBA" id="ARBA00022573"/>
    </source>
</evidence>
<organism evidence="7 8">
    <name type="scientific">Candidatus Aquicultor secundus</name>
    <dbReference type="NCBI Taxonomy" id="1973895"/>
    <lineage>
        <taxon>Bacteria</taxon>
        <taxon>Bacillati</taxon>
        <taxon>Actinomycetota</taxon>
        <taxon>Candidatus Aquicultoria</taxon>
        <taxon>Candidatus Aquicultorales</taxon>
        <taxon>Candidatus Aquicultoraceae</taxon>
        <taxon>Candidatus Aquicultor</taxon>
    </lineage>
</organism>
<proteinExistence type="predicted"/>
<dbReference type="CDD" id="cd11644">
    <property type="entry name" value="Precorrin-6Y-MT"/>
    <property type="match status" value="1"/>
</dbReference>
<dbReference type="Gene3D" id="3.30.950.10">
    <property type="entry name" value="Methyltransferase, Cobalt-precorrin-4 Transmethylase, Domain 2"/>
    <property type="match status" value="1"/>
</dbReference>
<keyword evidence="3 7" id="KW-0489">Methyltransferase</keyword>
<dbReference type="Proteomes" id="UP000230956">
    <property type="component" value="Unassembled WGS sequence"/>
</dbReference>
<dbReference type="InterPro" id="IPR014776">
    <property type="entry name" value="4pyrrole_Mease_sub2"/>
</dbReference>
<keyword evidence="5" id="KW-0949">S-adenosyl-L-methionine</keyword>
<dbReference type="NCBIfam" id="TIGR02467">
    <property type="entry name" value="CbiE"/>
    <property type="match status" value="1"/>
</dbReference>
<dbReference type="Gene3D" id="3.40.1010.10">
    <property type="entry name" value="Cobalt-precorrin-4 Transmethylase, Domain 1"/>
    <property type="match status" value="1"/>
</dbReference>
<keyword evidence="2" id="KW-0169">Cobalamin biosynthesis</keyword>
<accession>A0A2M7TBB3</accession>
<dbReference type="Pfam" id="PF00590">
    <property type="entry name" value="TP_methylase"/>
    <property type="match status" value="1"/>
</dbReference>
<dbReference type="InterPro" id="IPR012818">
    <property type="entry name" value="CbiE"/>
</dbReference>
<comment type="pathway">
    <text evidence="1">Cofactor biosynthesis; adenosylcobalamin biosynthesis.</text>
</comment>
<evidence type="ECO:0000256" key="5">
    <source>
        <dbReference type="ARBA" id="ARBA00022691"/>
    </source>
</evidence>
<dbReference type="GO" id="GO:0032259">
    <property type="term" value="P:methylation"/>
    <property type="evidence" value="ECO:0007669"/>
    <property type="project" value="UniProtKB-KW"/>
</dbReference>
<dbReference type="SUPFAM" id="SSF53790">
    <property type="entry name" value="Tetrapyrrole methylase"/>
    <property type="match status" value="1"/>
</dbReference>
<dbReference type="InterPro" id="IPR014777">
    <property type="entry name" value="4pyrrole_Mease_sub1"/>
</dbReference>
<dbReference type="AlphaFoldDB" id="A0A2M7TBB3"/>
<evidence type="ECO:0000313" key="7">
    <source>
        <dbReference type="EMBL" id="PIZ42357.1"/>
    </source>
</evidence>
<feature type="domain" description="Tetrapyrrole methylase" evidence="6">
    <location>
        <begin position="1"/>
        <end position="187"/>
    </location>
</feature>
<dbReference type="PANTHER" id="PTHR43182">
    <property type="entry name" value="COBALT-PRECORRIN-6B C(15)-METHYLTRANSFERASE (DECARBOXYLATING)"/>
    <property type="match status" value="1"/>
</dbReference>
<dbReference type="InterPro" id="IPR050714">
    <property type="entry name" value="Cobalamin_biosynth_MTase"/>
</dbReference>
<dbReference type="InterPro" id="IPR000878">
    <property type="entry name" value="4pyrrol_Mease"/>
</dbReference>
<dbReference type="RefSeq" id="WP_286679237.1">
    <property type="nucleotide sequence ID" value="NZ_MNXI01000138.1"/>
</dbReference>
<dbReference type="GO" id="GO:0009236">
    <property type="term" value="P:cobalamin biosynthetic process"/>
    <property type="evidence" value="ECO:0007669"/>
    <property type="project" value="UniProtKB-UniPathway"/>
</dbReference>
<evidence type="ECO:0000256" key="1">
    <source>
        <dbReference type="ARBA" id="ARBA00004953"/>
    </source>
</evidence>
<name>A0A2M7TBB3_9ACTN</name>
<dbReference type="PANTHER" id="PTHR43182:SF1">
    <property type="entry name" value="COBALT-PRECORRIN-7 C(5)-METHYLTRANSFERASE"/>
    <property type="match status" value="1"/>
</dbReference>
<evidence type="ECO:0000259" key="6">
    <source>
        <dbReference type="Pfam" id="PF00590"/>
    </source>
</evidence>
<protein>
    <submittedName>
        <fullName evidence="7">Precorrin-6y C5,15-methyltransferase (Decarboxylating) subunit CbiE</fullName>
    </submittedName>
</protein>
<dbReference type="UniPathway" id="UPA00148"/>
<dbReference type="InterPro" id="IPR035996">
    <property type="entry name" value="4pyrrol_Methylase_sf"/>
</dbReference>
<keyword evidence="4 7" id="KW-0808">Transferase</keyword>
<evidence type="ECO:0000256" key="3">
    <source>
        <dbReference type="ARBA" id="ARBA00022603"/>
    </source>
</evidence>
<evidence type="ECO:0000256" key="4">
    <source>
        <dbReference type="ARBA" id="ARBA00022679"/>
    </source>
</evidence>
<sequence>MVTVVGIGPGHPDLITPAAQKIIGTADVLIGGKRLLDSIDTAGKEIFYITGHIDSALKELERNSDKSTVVVVSGDPGFYSILRTIRNRLPHLPVNAVPGISSVQVLFALIAQEWQDVAFTSVHGRSLDELDKVTGHNKKICLLTDDKLTAPAIARHLRERGVGGRAVVGKNLSYPDQELIDTTVEALAEMDGLESCVLYIEAAIGD</sequence>
<dbReference type="EMBL" id="PFNG01000017">
    <property type="protein sequence ID" value="PIZ42357.1"/>
    <property type="molecule type" value="Genomic_DNA"/>
</dbReference>
<reference evidence="8" key="1">
    <citation type="submission" date="2017-09" db="EMBL/GenBank/DDBJ databases">
        <title>Depth-based differentiation of microbial function through sediment-hosted aquifers and enrichment of novel symbionts in the deep terrestrial subsurface.</title>
        <authorList>
            <person name="Probst A.J."/>
            <person name="Ladd B."/>
            <person name="Jarett J.K."/>
            <person name="Geller-Mcgrath D.E."/>
            <person name="Sieber C.M.K."/>
            <person name="Emerson J.B."/>
            <person name="Anantharaman K."/>
            <person name="Thomas B.C."/>
            <person name="Malmstrom R."/>
            <person name="Stieglmeier M."/>
            <person name="Klingl A."/>
            <person name="Woyke T."/>
            <person name="Ryan C.M."/>
            <person name="Banfield J.F."/>
        </authorList>
    </citation>
    <scope>NUCLEOTIDE SEQUENCE [LARGE SCALE GENOMIC DNA]</scope>
</reference>
<dbReference type="GO" id="GO:0008276">
    <property type="term" value="F:protein methyltransferase activity"/>
    <property type="evidence" value="ECO:0007669"/>
    <property type="project" value="InterPro"/>
</dbReference>
<comment type="caution">
    <text evidence="7">The sequence shown here is derived from an EMBL/GenBank/DDBJ whole genome shotgun (WGS) entry which is preliminary data.</text>
</comment>